<name>A0ABT7N733_9BURK</name>
<dbReference type="RefSeq" id="WP_286658833.1">
    <property type="nucleotide sequence ID" value="NZ_JASZYV010000001.1"/>
</dbReference>
<evidence type="ECO:0000313" key="1">
    <source>
        <dbReference type="EMBL" id="MDM0043749.1"/>
    </source>
</evidence>
<protein>
    <submittedName>
        <fullName evidence="1">Uncharacterized protein</fullName>
    </submittedName>
</protein>
<dbReference type="Proteomes" id="UP001174908">
    <property type="component" value="Unassembled WGS sequence"/>
</dbReference>
<organism evidence="1 2">
    <name type="scientific">Variovorax dokdonensis</name>
    <dbReference type="NCBI Taxonomy" id="344883"/>
    <lineage>
        <taxon>Bacteria</taxon>
        <taxon>Pseudomonadati</taxon>
        <taxon>Pseudomonadota</taxon>
        <taxon>Betaproteobacteria</taxon>
        <taxon>Burkholderiales</taxon>
        <taxon>Comamonadaceae</taxon>
        <taxon>Variovorax</taxon>
    </lineage>
</organism>
<keyword evidence="2" id="KW-1185">Reference proteome</keyword>
<proteinExistence type="predicted"/>
<sequence>MSDEKLYGAKAAERIFELVVIGEDMERRADGIFARQTFLDAAAALPDLRWNPQCALQDLDPQEALLLPIPFSATDLAAFLLCPIVQGGGRGCQELRECLTDVQDVVVLRAVNGADMELKRAQQVVGEFDSAPEDKANRWADAYNERRDLDRGLLAISNVATNGFADDEYRERIGRVNAHVERLKKGLQAARRQADEHKIDWLNRMARAIYRRPDLSAESDAPNPHSPITAVVPSSDRVDRGISRKRLVELHKDRWSTIESDLSHAATNGLSAAKAGARNWHEDQAVTWARERGKYKESCTLVGLPTRKHRISH</sequence>
<accession>A0ABT7N733</accession>
<gene>
    <name evidence="1" type="ORF">QTH91_04575</name>
</gene>
<reference evidence="1" key="1">
    <citation type="submission" date="2023-06" db="EMBL/GenBank/DDBJ databases">
        <authorList>
            <person name="Jiang Y."/>
            <person name="Liu Q."/>
        </authorList>
    </citation>
    <scope>NUCLEOTIDE SEQUENCE</scope>
    <source>
        <strain evidence="1">CGMCC 1.12089</strain>
    </source>
</reference>
<dbReference type="EMBL" id="JASZYV010000001">
    <property type="protein sequence ID" value="MDM0043749.1"/>
    <property type="molecule type" value="Genomic_DNA"/>
</dbReference>
<comment type="caution">
    <text evidence="1">The sequence shown here is derived from an EMBL/GenBank/DDBJ whole genome shotgun (WGS) entry which is preliminary data.</text>
</comment>
<evidence type="ECO:0000313" key="2">
    <source>
        <dbReference type="Proteomes" id="UP001174908"/>
    </source>
</evidence>